<protein>
    <submittedName>
        <fullName evidence="1">Uncharacterized protein</fullName>
    </submittedName>
</protein>
<proteinExistence type="predicted"/>
<evidence type="ECO:0000313" key="1">
    <source>
        <dbReference type="EMBL" id="ERT13733.1"/>
    </source>
</evidence>
<sequence>MFSLTRQLDWLSLLNYEVMYRGNFQVLPWRNEAAFLTGICLYLVV</sequence>
<keyword evidence="2" id="KW-1185">Reference proteome</keyword>
<name>U7R151_PHOTE</name>
<dbReference type="Proteomes" id="UP000017133">
    <property type="component" value="Unassembled WGS sequence"/>
</dbReference>
<comment type="caution">
    <text evidence="1">The sequence shown here is derived from an EMBL/GenBank/DDBJ whole genome shotgun (WGS) entry which is preliminary data.</text>
</comment>
<gene>
    <name evidence="1" type="ORF">O185_07220</name>
</gene>
<evidence type="ECO:0000313" key="2">
    <source>
        <dbReference type="Proteomes" id="UP000017133"/>
    </source>
</evidence>
<dbReference type="AlphaFoldDB" id="U7R151"/>
<accession>U7R151</accession>
<dbReference type="EMBL" id="AXDT01000060">
    <property type="protein sequence ID" value="ERT13733.1"/>
    <property type="molecule type" value="Genomic_DNA"/>
</dbReference>
<organism evidence="1 2">
    <name type="scientific">Photorhabdus temperata J3</name>
    <dbReference type="NCBI Taxonomy" id="1389415"/>
    <lineage>
        <taxon>Bacteria</taxon>
        <taxon>Pseudomonadati</taxon>
        <taxon>Pseudomonadota</taxon>
        <taxon>Gammaproteobacteria</taxon>
        <taxon>Enterobacterales</taxon>
        <taxon>Morganellaceae</taxon>
        <taxon>Photorhabdus</taxon>
    </lineage>
</organism>
<dbReference type="PATRIC" id="fig|1389415.4.peg.1440"/>
<reference evidence="1 2" key="1">
    <citation type="submission" date="2013-10" db="EMBL/GenBank/DDBJ databases">
        <title>Whole Genome Shotgun Sequence of Photorhabdus temperata J3.</title>
        <authorList>
            <person name="Park G.-S."/>
            <person name="Hong S.-J."/>
            <person name="Shin J.-H."/>
        </authorList>
    </citation>
    <scope>NUCLEOTIDE SEQUENCE [LARGE SCALE GENOMIC DNA]</scope>
    <source>
        <strain evidence="1 2">J3</strain>
    </source>
</reference>